<keyword evidence="3" id="KW-0411">Iron-sulfur</keyword>
<dbReference type="InterPro" id="IPR017900">
    <property type="entry name" value="4Fe4S_Fe_S_CS"/>
</dbReference>
<dbReference type="PANTHER" id="PTHR43063:SF1">
    <property type="entry name" value="4FE-4S CLUSTER CONTAINING PARA FAMILY ATPASE PROTEIN"/>
    <property type="match status" value="1"/>
</dbReference>
<dbReference type="Proteomes" id="UP000649604">
    <property type="component" value="Unassembled WGS sequence"/>
</dbReference>
<gene>
    <name evidence="5" type="ORF">GF339_01870</name>
</gene>
<dbReference type="InterPro" id="IPR027417">
    <property type="entry name" value="P-loop_NTPase"/>
</dbReference>
<dbReference type="EMBL" id="WJJP01000051">
    <property type="protein sequence ID" value="MBD3323298.1"/>
    <property type="molecule type" value="Genomic_DNA"/>
</dbReference>
<sequence length="282" mass="30533">MIISIASGKGGTGKTTVATNFAYALQQPVLLLDCDVEEPNAHLFVRPIITSITPVYKPVPQLDPEKCTYCGTCAEFCAYNAIAVIKEQVLIFAELCHGCGGCSLICPENALIEAGEEIGVKEHGTVGNIEFAHGKLNIGDAMAAPVIRSVKSTIDSHELVIMDAPPGTSCSVVTTLLGSDFCLLVTEPTPFGLHDLQLAVDVVRQLDIPFGVAINRADIGDGQVETYCQEEQIPILMTLPNDRRIAEAYSRGEMLVKILPEYRQAFRQLLETITAQINRSEE</sequence>
<feature type="domain" description="4Fe-4S ferredoxin-type" evidence="4">
    <location>
        <begin position="88"/>
        <end position="117"/>
    </location>
</feature>
<dbReference type="AlphaFoldDB" id="A0A9D5JS72"/>
<dbReference type="GO" id="GO:0051536">
    <property type="term" value="F:iron-sulfur cluster binding"/>
    <property type="evidence" value="ECO:0007669"/>
    <property type="project" value="UniProtKB-KW"/>
</dbReference>
<proteinExistence type="predicted"/>
<evidence type="ECO:0000256" key="3">
    <source>
        <dbReference type="ARBA" id="ARBA00023014"/>
    </source>
</evidence>
<dbReference type="CDD" id="cd03110">
    <property type="entry name" value="SIMIBI_bact_arch"/>
    <property type="match status" value="1"/>
</dbReference>
<feature type="domain" description="4Fe-4S ferredoxin-type" evidence="4">
    <location>
        <begin position="58"/>
        <end position="87"/>
    </location>
</feature>
<dbReference type="PROSITE" id="PS00198">
    <property type="entry name" value="4FE4S_FER_1"/>
    <property type="match status" value="1"/>
</dbReference>
<evidence type="ECO:0000256" key="2">
    <source>
        <dbReference type="ARBA" id="ARBA00023004"/>
    </source>
</evidence>
<dbReference type="InterPro" id="IPR002586">
    <property type="entry name" value="CobQ/CobB/MinD/ParA_Nub-bd_dom"/>
</dbReference>
<dbReference type="Gene3D" id="3.40.50.300">
    <property type="entry name" value="P-loop containing nucleotide triphosphate hydrolases"/>
    <property type="match status" value="2"/>
</dbReference>
<dbReference type="PANTHER" id="PTHR43063">
    <property type="entry name" value="4FE-4S CLUSTER CONTAINING PARA FAMILY ATPASE PROTEIN"/>
    <property type="match status" value="1"/>
</dbReference>
<reference evidence="5" key="1">
    <citation type="submission" date="2019-11" db="EMBL/GenBank/DDBJ databases">
        <title>Microbial mats filling the niche in hypersaline microbial mats.</title>
        <authorList>
            <person name="Wong H.L."/>
            <person name="Macleod F.I."/>
            <person name="White R.A. III"/>
            <person name="Burns B.P."/>
        </authorList>
    </citation>
    <scope>NUCLEOTIDE SEQUENCE</scope>
    <source>
        <strain evidence="5">Rbin_158</strain>
    </source>
</reference>
<comment type="caution">
    <text evidence="5">The sequence shown here is derived from an EMBL/GenBank/DDBJ whole genome shotgun (WGS) entry which is preliminary data.</text>
</comment>
<dbReference type="PROSITE" id="PS51379">
    <property type="entry name" value="4FE4S_FER_2"/>
    <property type="match status" value="2"/>
</dbReference>
<dbReference type="Gene3D" id="3.30.70.20">
    <property type="match status" value="1"/>
</dbReference>
<dbReference type="Pfam" id="PF01656">
    <property type="entry name" value="CbiA"/>
    <property type="match status" value="1"/>
</dbReference>
<evidence type="ECO:0000313" key="5">
    <source>
        <dbReference type="EMBL" id="MBD3323298.1"/>
    </source>
</evidence>
<evidence type="ECO:0000259" key="4">
    <source>
        <dbReference type="PROSITE" id="PS51379"/>
    </source>
</evidence>
<protein>
    <submittedName>
        <fullName evidence="5">P-loop NTPase</fullName>
    </submittedName>
</protein>
<dbReference type="Pfam" id="PF00037">
    <property type="entry name" value="Fer4"/>
    <property type="match status" value="2"/>
</dbReference>
<keyword evidence="1" id="KW-0479">Metal-binding</keyword>
<evidence type="ECO:0000256" key="1">
    <source>
        <dbReference type="ARBA" id="ARBA00022723"/>
    </source>
</evidence>
<keyword evidence="2" id="KW-0408">Iron</keyword>
<dbReference type="InterPro" id="IPR017896">
    <property type="entry name" value="4Fe4S_Fe-S-bd"/>
</dbReference>
<organism evidence="5 6">
    <name type="scientific">candidate division KSB3 bacterium</name>
    <dbReference type="NCBI Taxonomy" id="2044937"/>
    <lineage>
        <taxon>Bacteria</taxon>
        <taxon>candidate division KSB3</taxon>
    </lineage>
</organism>
<dbReference type="GO" id="GO:0046872">
    <property type="term" value="F:metal ion binding"/>
    <property type="evidence" value="ECO:0007669"/>
    <property type="project" value="UniProtKB-KW"/>
</dbReference>
<name>A0A9D5JS72_9BACT</name>
<evidence type="ECO:0000313" key="6">
    <source>
        <dbReference type="Proteomes" id="UP000649604"/>
    </source>
</evidence>
<dbReference type="SUPFAM" id="SSF52540">
    <property type="entry name" value="P-loop containing nucleoside triphosphate hydrolases"/>
    <property type="match status" value="1"/>
</dbReference>
<accession>A0A9D5JS72</accession>